<dbReference type="AlphaFoldDB" id="A0A9W6R369"/>
<dbReference type="Proteomes" id="UP001165136">
    <property type="component" value="Unassembled WGS sequence"/>
</dbReference>
<evidence type="ECO:0000256" key="1">
    <source>
        <dbReference type="SAM" id="MobiDB-lite"/>
    </source>
</evidence>
<reference evidence="2" key="1">
    <citation type="submission" date="2023-03" db="EMBL/GenBank/DDBJ databases">
        <title>Amycolatopsis taiwanensis NBRC 103393.</title>
        <authorList>
            <person name="Ichikawa N."/>
            <person name="Sato H."/>
            <person name="Tonouchi N."/>
        </authorList>
    </citation>
    <scope>NUCLEOTIDE SEQUENCE</scope>
    <source>
        <strain evidence="2">NBRC 103393</strain>
    </source>
</reference>
<evidence type="ECO:0000313" key="3">
    <source>
        <dbReference type="Proteomes" id="UP001165136"/>
    </source>
</evidence>
<keyword evidence="3" id="KW-1185">Reference proteome</keyword>
<evidence type="ECO:0000313" key="2">
    <source>
        <dbReference type="EMBL" id="GLY68418.1"/>
    </source>
</evidence>
<organism evidence="2 3">
    <name type="scientific">Amycolatopsis taiwanensis</name>
    <dbReference type="NCBI Taxonomy" id="342230"/>
    <lineage>
        <taxon>Bacteria</taxon>
        <taxon>Bacillati</taxon>
        <taxon>Actinomycetota</taxon>
        <taxon>Actinomycetes</taxon>
        <taxon>Pseudonocardiales</taxon>
        <taxon>Pseudonocardiaceae</taxon>
        <taxon>Amycolatopsis</taxon>
    </lineage>
</organism>
<protein>
    <submittedName>
        <fullName evidence="2">Uncharacterized protein</fullName>
    </submittedName>
</protein>
<comment type="caution">
    <text evidence="2">The sequence shown here is derived from an EMBL/GenBank/DDBJ whole genome shotgun (WGS) entry which is preliminary data.</text>
</comment>
<name>A0A9W6R369_9PSEU</name>
<feature type="region of interest" description="Disordered" evidence="1">
    <location>
        <begin position="40"/>
        <end position="67"/>
    </location>
</feature>
<proteinExistence type="predicted"/>
<gene>
    <name evidence="2" type="ORF">Atai01_50370</name>
</gene>
<sequence length="97" mass="10493">MPGRHVRIASQRLDIQRLRILPIDPITHATQPRKIVQVLRRGLAGHGPDRTSRRSNPGPLVSHATGASPLARAGPAFAYRSGGSGENLQRGYLVEVS</sequence>
<dbReference type="EMBL" id="BSTI01000011">
    <property type="protein sequence ID" value="GLY68418.1"/>
    <property type="molecule type" value="Genomic_DNA"/>
</dbReference>
<accession>A0A9W6R369</accession>